<dbReference type="Gene3D" id="3.40.50.720">
    <property type="entry name" value="NAD(P)-binding Rossmann-like Domain"/>
    <property type="match status" value="1"/>
</dbReference>
<dbReference type="SUPFAM" id="SSF51735">
    <property type="entry name" value="NAD(P)-binding Rossmann-fold domains"/>
    <property type="match status" value="1"/>
</dbReference>
<gene>
    <name evidence="3" type="ORF">AVDCRST_MAG18-2231</name>
</gene>
<comment type="similarity">
    <text evidence="1 2">Belongs to the short-chain dehydrogenases/reductases (SDR) family.</text>
</comment>
<dbReference type="PANTHER" id="PTHR42760">
    <property type="entry name" value="SHORT-CHAIN DEHYDROGENASES/REDUCTASES FAMILY MEMBER"/>
    <property type="match status" value="1"/>
</dbReference>
<dbReference type="GO" id="GO:0004316">
    <property type="term" value="F:3-oxoacyl-[acyl-carrier-protein] reductase (NADPH) activity"/>
    <property type="evidence" value="ECO:0007669"/>
    <property type="project" value="UniProtKB-EC"/>
</dbReference>
<dbReference type="PANTHER" id="PTHR42760:SF40">
    <property type="entry name" value="3-OXOACYL-[ACYL-CARRIER-PROTEIN] REDUCTASE, CHLOROPLASTIC"/>
    <property type="match status" value="1"/>
</dbReference>
<organism evidence="3">
    <name type="scientific">uncultured Thermomicrobiales bacterium</name>
    <dbReference type="NCBI Taxonomy" id="1645740"/>
    <lineage>
        <taxon>Bacteria</taxon>
        <taxon>Pseudomonadati</taxon>
        <taxon>Thermomicrobiota</taxon>
        <taxon>Thermomicrobia</taxon>
        <taxon>Thermomicrobiales</taxon>
        <taxon>environmental samples</taxon>
    </lineage>
</organism>
<dbReference type="FunFam" id="3.40.50.720:FF:000084">
    <property type="entry name" value="Short-chain dehydrogenase reductase"/>
    <property type="match status" value="1"/>
</dbReference>
<keyword evidence="3" id="KW-0560">Oxidoreductase</keyword>
<evidence type="ECO:0000313" key="3">
    <source>
        <dbReference type="EMBL" id="CAA9573228.1"/>
    </source>
</evidence>
<name>A0A6J4VAA6_9BACT</name>
<dbReference type="EMBL" id="CADCWN010000168">
    <property type="protein sequence ID" value="CAA9573228.1"/>
    <property type="molecule type" value="Genomic_DNA"/>
</dbReference>
<dbReference type="EC" id="1.1.1.100" evidence="3"/>
<dbReference type="PRINTS" id="PR00080">
    <property type="entry name" value="SDRFAMILY"/>
</dbReference>
<dbReference type="Pfam" id="PF00106">
    <property type="entry name" value="adh_short"/>
    <property type="match status" value="1"/>
</dbReference>
<dbReference type="GO" id="GO:0030497">
    <property type="term" value="P:fatty acid elongation"/>
    <property type="evidence" value="ECO:0007669"/>
    <property type="project" value="TreeGrafter"/>
</dbReference>
<dbReference type="AlphaFoldDB" id="A0A6J4VAA6"/>
<evidence type="ECO:0000256" key="1">
    <source>
        <dbReference type="ARBA" id="ARBA00006484"/>
    </source>
</evidence>
<accession>A0A6J4VAA6</accession>
<protein>
    <submittedName>
        <fullName evidence="3">3-oxoacyl-[acyl-carrier protein] reductase</fullName>
        <ecNumber evidence="3">1.1.1.100</ecNumber>
    </submittedName>
</protein>
<dbReference type="PRINTS" id="PR00081">
    <property type="entry name" value="GDHRDH"/>
</dbReference>
<reference evidence="3" key="1">
    <citation type="submission" date="2020-02" db="EMBL/GenBank/DDBJ databases">
        <authorList>
            <person name="Meier V. D."/>
        </authorList>
    </citation>
    <scope>NUCLEOTIDE SEQUENCE</scope>
    <source>
        <strain evidence="3">AVDCRST_MAG18</strain>
    </source>
</reference>
<evidence type="ECO:0000256" key="2">
    <source>
        <dbReference type="RuleBase" id="RU000363"/>
    </source>
</evidence>
<proteinExistence type="inferred from homology"/>
<sequence length="245" mass="25150">MAEGKLAGKVAIVTGASSGMGRATVYALAAEGAKVAVVARSADVVVAIADEINGGGGVALALPADVADAAAVGALVERVVGEWGRIDLLVANAGVNTKERALHNISQEQWEYVIGVNLNGVFNCAKAVLPQMRAQREGTIITVASMAGRRPGTLSGIAYGASKAGAISVSHSINAEEKPNGIRATTILPGDTATAILDHRPNPPSTEARETMLQSEDIAAAVVYVATQPHRVTVDELWLTPTVGR</sequence>
<dbReference type="InterPro" id="IPR002347">
    <property type="entry name" value="SDR_fam"/>
</dbReference>
<dbReference type="InterPro" id="IPR036291">
    <property type="entry name" value="NAD(P)-bd_dom_sf"/>
</dbReference>